<keyword evidence="3" id="KW-1185">Reference proteome</keyword>
<dbReference type="EMBL" id="JBHUOX010000001">
    <property type="protein sequence ID" value="MFD2998760.1"/>
    <property type="molecule type" value="Genomic_DNA"/>
</dbReference>
<keyword evidence="1" id="KW-1133">Transmembrane helix</keyword>
<protein>
    <recommendedName>
        <fullName evidence="4">Methyltransferase family protein</fullName>
    </recommendedName>
</protein>
<dbReference type="InterPro" id="IPR029063">
    <property type="entry name" value="SAM-dependent_MTases_sf"/>
</dbReference>
<accession>A0ABW6BM01</accession>
<evidence type="ECO:0000313" key="3">
    <source>
        <dbReference type="Proteomes" id="UP001597641"/>
    </source>
</evidence>
<reference evidence="3" key="1">
    <citation type="journal article" date="2019" name="Int. J. Syst. Evol. Microbiol.">
        <title>The Global Catalogue of Microorganisms (GCM) 10K type strain sequencing project: providing services to taxonomists for standard genome sequencing and annotation.</title>
        <authorList>
            <consortium name="The Broad Institute Genomics Platform"/>
            <consortium name="The Broad Institute Genome Sequencing Center for Infectious Disease"/>
            <person name="Wu L."/>
            <person name="Ma J."/>
        </authorList>
    </citation>
    <scope>NUCLEOTIDE SEQUENCE [LARGE SCALE GENOMIC DNA]</scope>
    <source>
        <strain evidence="3">KCTC 23984</strain>
    </source>
</reference>
<gene>
    <name evidence="2" type="ORF">ACFS7Z_00165</name>
</gene>
<name>A0ABW6BM01_9BACT</name>
<evidence type="ECO:0000313" key="2">
    <source>
        <dbReference type="EMBL" id="MFD2998760.1"/>
    </source>
</evidence>
<keyword evidence="1" id="KW-0812">Transmembrane</keyword>
<sequence>MHRILGTNQELADLVSKALKYSSKPSIIDLCSGSGGAMIEVARVLKEDYQIQNLTLTLTDLYPNKELANNINQDTRGGISYISTSIDATNIPSDLLGVRTMVCSFHHMKPGTARTILKNAKDMKQPICIYEISDNSFPILLWWIALPLNFLMALLITPFVRSLTWKQILFTYLIPLVPIFFAWDGAVSNARTYTLKDLDILLKGLDEEEDYKWEKGKITGRAKKIFLLGAPVKN</sequence>
<evidence type="ECO:0008006" key="4">
    <source>
        <dbReference type="Google" id="ProtNLM"/>
    </source>
</evidence>
<dbReference type="RefSeq" id="WP_377479045.1">
    <property type="nucleotide sequence ID" value="NZ_JBHUOX010000001.1"/>
</dbReference>
<organism evidence="2 3">
    <name type="scientific">Pontibacter toksunensis</name>
    <dbReference type="NCBI Taxonomy" id="1332631"/>
    <lineage>
        <taxon>Bacteria</taxon>
        <taxon>Pseudomonadati</taxon>
        <taxon>Bacteroidota</taxon>
        <taxon>Cytophagia</taxon>
        <taxon>Cytophagales</taxon>
        <taxon>Hymenobacteraceae</taxon>
        <taxon>Pontibacter</taxon>
    </lineage>
</organism>
<feature type="transmembrane region" description="Helical" evidence="1">
    <location>
        <begin position="139"/>
        <end position="159"/>
    </location>
</feature>
<keyword evidence="1" id="KW-0472">Membrane</keyword>
<dbReference type="SUPFAM" id="SSF53335">
    <property type="entry name" value="S-adenosyl-L-methionine-dependent methyltransferases"/>
    <property type="match status" value="1"/>
</dbReference>
<comment type="caution">
    <text evidence="2">The sequence shown here is derived from an EMBL/GenBank/DDBJ whole genome shotgun (WGS) entry which is preliminary data.</text>
</comment>
<feature type="transmembrane region" description="Helical" evidence="1">
    <location>
        <begin position="165"/>
        <end position="183"/>
    </location>
</feature>
<evidence type="ECO:0000256" key="1">
    <source>
        <dbReference type="SAM" id="Phobius"/>
    </source>
</evidence>
<proteinExistence type="predicted"/>
<dbReference type="Proteomes" id="UP001597641">
    <property type="component" value="Unassembled WGS sequence"/>
</dbReference>